<dbReference type="SUPFAM" id="SSF52540">
    <property type="entry name" value="P-loop containing nucleoside triphosphate hydrolases"/>
    <property type="match status" value="4"/>
</dbReference>
<protein>
    <recommendedName>
        <fullName evidence="6">AAA+ ATPase domain-containing protein</fullName>
    </recommendedName>
</protein>
<dbReference type="FunFam" id="3.40.50.300:FF:000216">
    <property type="entry name" value="Type VII secretion ATPase EccA"/>
    <property type="match status" value="3"/>
</dbReference>
<gene>
    <name evidence="7" type="ORF">PHLGIDRAFT_32172</name>
</gene>
<dbReference type="PRINTS" id="PR00819">
    <property type="entry name" value="CBXCFQXSUPER"/>
</dbReference>
<sequence length="2287" mass="254600">MDNRAVKLNKYFDAVLHGRQAVGRSNAALFLEAVYSQPEPVACIDKVISSKAGLTAVQNALFTDFSLPFLNTHSARLILYLRAPELKDVGGGLYVEQLIRKIVDPPVFWRAFSQAFTEGKLQEDGQLAFGWLLLQLVSLPAEDARPYREAAREGSIPDTLIASVHPDARAVGQKLKHILETVGLTGRADAEYGPGGRHDNDHTDFRQIAILPTSDEITSRELAFMRTAAEVDSVATDQRLSAHLDNQFRLYREDMLYEIRDELAIITGQRKGRHRGLVIDGLALVDMCGVVGAQGSSTRNDKWGIVLSMPNGSDLWFFKRDKPKDRVKYLQDDRKLIRDGSMTALIIDDAVVAFPSIRRDEALLAQKPPQLVLVLEGKQSTLAALRRLPRARSVKLVQIDTAVFSFEPVLKALQEITEMPLAPELVAWEPGALLEPPPHSPAAVINALKRDPQQDLRDIINTPKSIVLDNAQAASLLAGLTERVAIVQGPPGTGKSFVGALLAKIFHDCTTQTILVCCYTNHALDQFLEDLLDIGIPQDSMVRLGGKSTARTEPLSLYNQKQRTKFGRQDWAQINEMKRNATETLARLQRNFAAYARPGVSHRELLGHIEFDDPDFFAALSVPADALGGDMRRVGKRGKAVDETYLIGQWARGWDAGMFKGAENVREGRAVWAMPHVQRSARRAEWEDAIAGERVEQLYDLGKVFNDYQEKLTRKFGQNEETTLISKRIIGCTTTAAAKYSEYLRSALPQVVLVEEAGEILESHVLTALGEETRRLILIGDHKQLRPKVDNYLLTVEKGDGYDLNRSLFERLVLRGFPHETLSKQHRMRPEISSYVRRLTYPDLVDAPGTLNRPNLRGVCDNIVFITHAHPEDESTELSELRDAGAKSSKQNTFEVEMIIKILRYLAQNGYGADRIVILTPYLGQLHRIRDTIRKEEKSDPVLGDLDSHDLVRAGLLAAGAAKLAKKSVRLATIDNYQGEESDVVLVSLTRSNSSNDIGFMCAPERLNVLLSRARDALIMIGNAETFSNARRGKELWSSLFTMMRQDGHIYDGFPTRCERHPTRTAILKRPVDFEEHCPDGGCTERCTSMLSCGIHQCPSKCHQLYDHSKMECAFLMDLTCANGHRRTYTCHQGPPVKCAKCEKAAEAAEEQRRKDFEKQQKRDEEQKEHARRIAALDAEIEAELEAQRERERARQRSDALAQKQRDLAPTTPTIEDNTSSPLPPSKSEEEWQRQKDMEGASNAHIDAIMEMTGLEDVKAQVLRIKAKIDVSQRQGTSVTDERFNVVLQGNPGTGKTTIARHYAKFLASVDVLPGTEFLETTGSRLANDGVPGIKKQIEQMLTAGGGAIFVDEAYQLTGEHNFSGGQVLDFLLAEMENNVGKLVFILAGYNKQMEKFFEHNSGLTSRVPYSLQFSDYTDAELLHMLDKLVAKKYAGRMKVERGMFGLYMRVAVRRLGRGRGRDGFGNARALHNMFTGISERQATRLTEERKTGTIPDDFLFTKEDVIGPDPSQAVLKSAAWQKLHALVGLKDVKQSIQTLFDLIAANYKRELKEKELIQMSLNRVFLGNPGTGKTTVARLYGQVLADLGLLSNGEVVLKNPSDFVGSVLGESEKNTKAILDTTTGKVLVIDEAYGLYGAASTGGKQSDPYKTAVIDTLVAEIQSVPGEDRCVLMCGYEPQMREMFQNVNPGLSRRFAIEDAFRFEDFDDAELLAILTGKLKQQDLDATAEAKAVAVDMLGRARNRPNFGNGGEVENLLGKAKGNFQARQAKLPPAQRSYDVVFEPVDFDPDYARAEGAGTNLVKLFEDVIGCEKVVQKLQEYQNIARVMRAQGREPREARELIPTNFVFKGPPGTGKTTTARKMGQVYYDMGFLSSTDVVECSATDLVGEYVGQTGPKTKKLFESALGKVLFIDEAYRLSEGHFAKEAMDELVGILTQEAFIGKLIVIIAGYDKEMNSLLAVNPGLSSRFPEEIYFENLDPGRCLEILDKDLDKRRVQCAELKDQASQGYQYMAHLLEQLTSLNSWGNARDMKTLAKQMARAAYTQVVAPPAEGPIALSERDAMDCLRAMLKERLARSTNVAAHTQAPPLPEALPPLRVPPAQAPPSIATSTAHPTAHNDTRADPPPTLPDQEADTESGRDHGVSDAIWAQLQLDKKCAEAAEREREERLREIQTKLDAIKKADDAAKAREAQLARRAKEAVDAETRRKLEEERMRLIAQAIAEANRARQLAEQKRRELEERKREEKAQQKLREIGICPAGYRWIKQTGGYRCSAGGHWVTNAQLGM</sequence>
<dbReference type="GO" id="GO:0005524">
    <property type="term" value="F:ATP binding"/>
    <property type="evidence" value="ECO:0007669"/>
    <property type="project" value="UniProtKB-KW"/>
</dbReference>
<dbReference type="PANTHER" id="PTHR43392:SF2">
    <property type="entry name" value="AAA-TYPE ATPASE FAMILY PROTEIN _ ANKYRIN REPEAT FAMILY PROTEIN"/>
    <property type="match status" value="1"/>
</dbReference>
<dbReference type="CDD" id="cd00009">
    <property type="entry name" value="AAA"/>
    <property type="match status" value="3"/>
</dbReference>
<keyword evidence="8" id="KW-1185">Reference proteome</keyword>
<name>A0A0C3PBX2_PHLG1</name>
<dbReference type="PANTHER" id="PTHR43392">
    <property type="entry name" value="AAA-TYPE ATPASE FAMILY PROTEIN / ANKYRIN REPEAT FAMILY PROTEIN"/>
    <property type="match status" value="1"/>
</dbReference>
<dbReference type="FunFam" id="1.10.8.60:FF:000160">
    <property type="entry name" value="WGS project CABT00000000 data, contig 2.55"/>
    <property type="match status" value="1"/>
</dbReference>
<dbReference type="GO" id="GO:0004386">
    <property type="term" value="F:helicase activity"/>
    <property type="evidence" value="ECO:0007669"/>
    <property type="project" value="InterPro"/>
</dbReference>
<feature type="region of interest" description="Disordered" evidence="5">
    <location>
        <begin position="1153"/>
        <end position="1172"/>
    </location>
</feature>
<dbReference type="CDD" id="cd18808">
    <property type="entry name" value="SF1_C_Upf1"/>
    <property type="match status" value="1"/>
</dbReference>
<feature type="domain" description="AAA+ ATPase" evidence="6">
    <location>
        <begin position="1282"/>
        <end position="1418"/>
    </location>
</feature>
<keyword evidence="4" id="KW-0175">Coiled coil</keyword>
<proteinExistence type="inferred from homology"/>
<feature type="compositionally biased region" description="Basic and acidic residues" evidence="5">
    <location>
        <begin position="1186"/>
        <end position="1198"/>
    </location>
</feature>
<dbReference type="Proteomes" id="UP000053257">
    <property type="component" value="Unassembled WGS sequence"/>
</dbReference>
<evidence type="ECO:0000256" key="5">
    <source>
        <dbReference type="SAM" id="MobiDB-lite"/>
    </source>
</evidence>
<dbReference type="InterPro" id="IPR000641">
    <property type="entry name" value="CbxX/CfxQ"/>
</dbReference>
<dbReference type="InterPro" id="IPR047187">
    <property type="entry name" value="SF1_C_Upf1"/>
</dbReference>
<evidence type="ECO:0000259" key="6">
    <source>
        <dbReference type="SMART" id="SM00382"/>
    </source>
</evidence>
<evidence type="ECO:0000256" key="3">
    <source>
        <dbReference type="ARBA" id="ARBA00022840"/>
    </source>
</evidence>
<feature type="region of interest" description="Disordered" evidence="5">
    <location>
        <begin position="1186"/>
        <end position="1239"/>
    </location>
</feature>
<dbReference type="FunFam" id="3.40.50.300:FF:001660">
    <property type="entry name" value="NF-X1 finger and helicase protein, putative"/>
    <property type="match status" value="1"/>
</dbReference>
<dbReference type="Gene3D" id="1.10.8.60">
    <property type="match status" value="2"/>
</dbReference>
<dbReference type="GO" id="GO:0016887">
    <property type="term" value="F:ATP hydrolysis activity"/>
    <property type="evidence" value="ECO:0007669"/>
    <property type="project" value="InterPro"/>
</dbReference>
<dbReference type="InterPro" id="IPR050773">
    <property type="entry name" value="CbxX/CfxQ_RuBisCO_ESX"/>
</dbReference>
<dbReference type="CDD" id="cd17936">
    <property type="entry name" value="EEXXEc_NFX1"/>
    <property type="match status" value="1"/>
</dbReference>
<evidence type="ECO:0000313" key="8">
    <source>
        <dbReference type="Proteomes" id="UP000053257"/>
    </source>
</evidence>
<dbReference type="InterPro" id="IPR027417">
    <property type="entry name" value="P-loop_NTPase"/>
</dbReference>
<feature type="region of interest" description="Disordered" evidence="5">
    <location>
        <begin position="2080"/>
        <end position="2142"/>
    </location>
</feature>
<dbReference type="EMBL" id="KN840670">
    <property type="protein sequence ID" value="KIP02513.1"/>
    <property type="molecule type" value="Genomic_DNA"/>
</dbReference>
<feature type="coiled-coil region" evidence="4">
    <location>
        <begin position="2218"/>
        <end position="2252"/>
    </location>
</feature>
<dbReference type="Pfam" id="PF17866">
    <property type="entry name" value="AAA_lid_6"/>
    <property type="match status" value="2"/>
</dbReference>
<evidence type="ECO:0000313" key="7">
    <source>
        <dbReference type="EMBL" id="KIP02513.1"/>
    </source>
</evidence>
<evidence type="ECO:0000256" key="4">
    <source>
        <dbReference type="SAM" id="Coils"/>
    </source>
</evidence>
<organism evidence="7 8">
    <name type="scientific">Phlebiopsis gigantea (strain 11061_1 CR5-6)</name>
    <name type="common">White-rot fungus</name>
    <name type="synonym">Peniophora gigantea</name>
    <dbReference type="NCBI Taxonomy" id="745531"/>
    <lineage>
        <taxon>Eukaryota</taxon>
        <taxon>Fungi</taxon>
        <taxon>Dikarya</taxon>
        <taxon>Basidiomycota</taxon>
        <taxon>Agaricomycotina</taxon>
        <taxon>Agaricomycetes</taxon>
        <taxon>Polyporales</taxon>
        <taxon>Phanerochaetaceae</taxon>
        <taxon>Phlebiopsis</taxon>
    </lineage>
</organism>
<dbReference type="Gene3D" id="3.40.50.300">
    <property type="entry name" value="P-loop containing nucleotide triphosphate hydrolases"/>
    <property type="match status" value="6"/>
</dbReference>
<feature type="domain" description="AAA+ ATPase" evidence="6">
    <location>
        <begin position="1843"/>
        <end position="1980"/>
    </location>
</feature>
<dbReference type="Pfam" id="PF00004">
    <property type="entry name" value="AAA"/>
    <property type="match status" value="3"/>
</dbReference>
<dbReference type="OrthoDB" id="2423195at2759"/>
<dbReference type="InterPro" id="IPR041679">
    <property type="entry name" value="DNA2/NAM7-like_C"/>
</dbReference>
<reference evidence="7 8" key="1">
    <citation type="journal article" date="2014" name="PLoS Genet.">
        <title>Analysis of the Phlebiopsis gigantea genome, transcriptome and secretome provides insight into its pioneer colonization strategies of wood.</title>
        <authorList>
            <person name="Hori C."/>
            <person name="Ishida T."/>
            <person name="Igarashi K."/>
            <person name="Samejima M."/>
            <person name="Suzuki H."/>
            <person name="Master E."/>
            <person name="Ferreira P."/>
            <person name="Ruiz-Duenas F.J."/>
            <person name="Held B."/>
            <person name="Canessa P."/>
            <person name="Larrondo L.F."/>
            <person name="Schmoll M."/>
            <person name="Druzhinina I.S."/>
            <person name="Kubicek C.P."/>
            <person name="Gaskell J.A."/>
            <person name="Kersten P."/>
            <person name="St John F."/>
            <person name="Glasner J."/>
            <person name="Sabat G."/>
            <person name="Splinter BonDurant S."/>
            <person name="Syed K."/>
            <person name="Yadav J."/>
            <person name="Mgbeahuruike A.C."/>
            <person name="Kovalchuk A."/>
            <person name="Asiegbu F.O."/>
            <person name="Lackner G."/>
            <person name="Hoffmeister D."/>
            <person name="Rencoret J."/>
            <person name="Gutierrez A."/>
            <person name="Sun H."/>
            <person name="Lindquist E."/>
            <person name="Barry K."/>
            <person name="Riley R."/>
            <person name="Grigoriev I.V."/>
            <person name="Henrissat B."/>
            <person name="Kues U."/>
            <person name="Berka R.M."/>
            <person name="Martinez A.T."/>
            <person name="Covert S.F."/>
            <person name="Blanchette R.A."/>
            <person name="Cullen D."/>
        </authorList>
    </citation>
    <scope>NUCLEOTIDE SEQUENCE [LARGE SCALE GENOMIC DNA]</scope>
    <source>
        <strain evidence="7 8">11061_1 CR5-6</strain>
    </source>
</reference>
<feature type="compositionally biased region" description="Pro residues" evidence="5">
    <location>
        <begin position="2088"/>
        <end position="2104"/>
    </location>
</feature>
<keyword evidence="3" id="KW-0067">ATP-binding</keyword>
<dbReference type="CDD" id="cd06008">
    <property type="entry name" value="NF-X1-zinc-finger"/>
    <property type="match status" value="1"/>
</dbReference>
<evidence type="ECO:0000256" key="2">
    <source>
        <dbReference type="ARBA" id="ARBA00022741"/>
    </source>
</evidence>
<dbReference type="Pfam" id="PF13086">
    <property type="entry name" value="AAA_11"/>
    <property type="match status" value="1"/>
</dbReference>
<comment type="similarity">
    <text evidence="1">Belongs to the CbxX/CfxQ family.</text>
</comment>
<dbReference type="InterPro" id="IPR003959">
    <property type="entry name" value="ATPase_AAA_core"/>
</dbReference>
<dbReference type="STRING" id="745531.A0A0C3PBX2"/>
<dbReference type="SMART" id="SM00382">
    <property type="entry name" value="AAA"/>
    <property type="match status" value="4"/>
</dbReference>
<dbReference type="HOGENOM" id="CLU_001133_0_0_1"/>
<keyword evidence="2" id="KW-0547">Nucleotide-binding</keyword>
<feature type="domain" description="AAA+ ATPase" evidence="6">
    <location>
        <begin position="1561"/>
        <end position="1708"/>
    </location>
</feature>
<feature type="compositionally biased region" description="Basic and acidic residues" evidence="5">
    <location>
        <begin position="1153"/>
        <end position="1169"/>
    </location>
</feature>
<dbReference type="InterPro" id="IPR041627">
    <property type="entry name" value="AAA_lid_6"/>
</dbReference>
<evidence type="ECO:0000256" key="1">
    <source>
        <dbReference type="ARBA" id="ARBA00010378"/>
    </source>
</evidence>
<dbReference type="Pfam" id="PF13087">
    <property type="entry name" value="AAA_12"/>
    <property type="match status" value="1"/>
</dbReference>
<accession>A0A0C3PBX2</accession>
<dbReference type="InterPro" id="IPR003593">
    <property type="entry name" value="AAA+_ATPase"/>
</dbReference>
<dbReference type="InterPro" id="IPR041677">
    <property type="entry name" value="DNA2/NAM7_AAA_11"/>
</dbReference>
<feature type="compositionally biased region" description="Basic and acidic residues" evidence="5">
    <location>
        <begin position="1227"/>
        <end position="1239"/>
    </location>
</feature>
<feature type="domain" description="AAA+ ATPase" evidence="6">
    <location>
        <begin position="481"/>
        <end position="904"/>
    </location>
</feature>